<proteinExistence type="predicted"/>
<dbReference type="Proteomes" id="UP000501690">
    <property type="component" value="Linkage Group LG2"/>
</dbReference>
<reference evidence="2 3" key="1">
    <citation type="submission" date="2019-04" db="EMBL/GenBank/DDBJ databases">
        <title>An improved genome assembly and genetic linkage map for asparagus bean, Vigna unguiculata ssp. sesquipedialis.</title>
        <authorList>
            <person name="Xia Q."/>
            <person name="Zhang R."/>
            <person name="Dong Y."/>
        </authorList>
    </citation>
    <scope>NUCLEOTIDE SEQUENCE [LARGE SCALE GENOMIC DNA]</scope>
    <source>
        <tissue evidence="2">Leaf</tissue>
    </source>
</reference>
<keyword evidence="1" id="KW-0472">Membrane</keyword>
<name>A0A4D6L6W4_VIGUN</name>
<feature type="transmembrane region" description="Helical" evidence="1">
    <location>
        <begin position="79"/>
        <end position="101"/>
    </location>
</feature>
<organism evidence="2 3">
    <name type="scientific">Vigna unguiculata</name>
    <name type="common">Cowpea</name>
    <dbReference type="NCBI Taxonomy" id="3917"/>
    <lineage>
        <taxon>Eukaryota</taxon>
        <taxon>Viridiplantae</taxon>
        <taxon>Streptophyta</taxon>
        <taxon>Embryophyta</taxon>
        <taxon>Tracheophyta</taxon>
        <taxon>Spermatophyta</taxon>
        <taxon>Magnoliopsida</taxon>
        <taxon>eudicotyledons</taxon>
        <taxon>Gunneridae</taxon>
        <taxon>Pentapetalae</taxon>
        <taxon>rosids</taxon>
        <taxon>fabids</taxon>
        <taxon>Fabales</taxon>
        <taxon>Fabaceae</taxon>
        <taxon>Papilionoideae</taxon>
        <taxon>50 kb inversion clade</taxon>
        <taxon>NPAAA clade</taxon>
        <taxon>indigoferoid/millettioid clade</taxon>
        <taxon>Phaseoleae</taxon>
        <taxon>Vigna</taxon>
    </lineage>
</organism>
<evidence type="ECO:0000313" key="3">
    <source>
        <dbReference type="Proteomes" id="UP000501690"/>
    </source>
</evidence>
<keyword evidence="3" id="KW-1185">Reference proteome</keyword>
<evidence type="ECO:0000313" key="2">
    <source>
        <dbReference type="EMBL" id="QCD84164.1"/>
    </source>
</evidence>
<sequence length="124" mass="13433">MLRARRYMAGASHVLDYGRACPQSRTTSGKVRRGKTTSGQVRVSIMNLDSMAKLCCVLGRLKGLGVKGLNQELTRIEQIGVSSLFCILYVISLFISSPFLFVLGDDRVILYTGAVDDAGDATNA</sequence>
<evidence type="ECO:0000256" key="1">
    <source>
        <dbReference type="SAM" id="Phobius"/>
    </source>
</evidence>
<protein>
    <submittedName>
        <fullName evidence="2">Uncharacterized protein</fullName>
    </submittedName>
</protein>
<keyword evidence="1" id="KW-1133">Transmembrane helix</keyword>
<dbReference type="AlphaFoldDB" id="A0A4D6L6W4"/>
<accession>A0A4D6L6W4</accession>
<keyword evidence="1" id="KW-0812">Transmembrane</keyword>
<dbReference type="EMBL" id="CP039346">
    <property type="protein sequence ID" value="QCD84164.1"/>
    <property type="molecule type" value="Genomic_DNA"/>
</dbReference>
<gene>
    <name evidence="2" type="ORF">DEO72_LG2g4514</name>
</gene>